<evidence type="ECO:0000256" key="1">
    <source>
        <dbReference type="SAM" id="Phobius"/>
    </source>
</evidence>
<reference evidence="2 3" key="1">
    <citation type="submission" date="2018-11" db="EMBL/GenBank/DDBJ databases">
        <authorList>
            <consortium name="Pathogen Informatics"/>
        </authorList>
    </citation>
    <scope>NUCLEOTIDE SEQUENCE [LARGE SCALE GENOMIC DNA]</scope>
    <source>
        <strain evidence="2 3">Egypt</strain>
    </source>
</reference>
<evidence type="ECO:0000313" key="3">
    <source>
        <dbReference type="Proteomes" id="UP000272942"/>
    </source>
</evidence>
<protein>
    <submittedName>
        <fullName evidence="2">Uncharacterized protein</fullName>
    </submittedName>
</protein>
<accession>A0A3P8J4W8</accession>
<sequence length="290" mass="32409">MRDLPGLLVTALSQGQNAVVRVRAIQEICSRGTKLRQFRASTVSDNPQTSAEPAVSGSAITLLLSHLPSLVTGVVDCLSQFGEPVLTDGLDALCGLLRIDPQGFTCSARTQVTSILVELFKHCFGVAGTFSLYLDVLRTVCQAAPDQSNEAIEQAFMPTLLACLEQPDTVDTVAIEVDFLSIGMDVSFKHYCLSAFNQFFFQYFFHLCCRLCNLIRWVVSGTVRVSRKMLLMVSHMDKNLTILSGARKYTFNDRPFHLITYLLLVIIIDLFQVRRFVLCNPTDRYPYRCT</sequence>
<dbReference type="Proteomes" id="UP000272942">
    <property type="component" value="Unassembled WGS sequence"/>
</dbReference>
<evidence type="ECO:0000313" key="2">
    <source>
        <dbReference type="EMBL" id="VDP95145.1"/>
    </source>
</evidence>
<dbReference type="SUPFAM" id="SSF48371">
    <property type="entry name" value="ARM repeat"/>
    <property type="match status" value="1"/>
</dbReference>
<gene>
    <name evidence="2" type="ORF">ECPE_LOCUS17825</name>
</gene>
<keyword evidence="1" id="KW-0812">Transmembrane</keyword>
<organism evidence="2 3">
    <name type="scientific">Echinostoma caproni</name>
    <dbReference type="NCBI Taxonomy" id="27848"/>
    <lineage>
        <taxon>Eukaryota</taxon>
        <taxon>Metazoa</taxon>
        <taxon>Spiralia</taxon>
        <taxon>Lophotrochozoa</taxon>
        <taxon>Platyhelminthes</taxon>
        <taxon>Trematoda</taxon>
        <taxon>Digenea</taxon>
        <taxon>Plagiorchiida</taxon>
        <taxon>Echinostomata</taxon>
        <taxon>Echinostomatoidea</taxon>
        <taxon>Echinostomatidae</taxon>
        <taxon>Echinostoma</taxon>
    </lineage>
</organism>
<dbReference type="EMBL" id="UZAN01071967">
    <property type="protein sequence ID" value="VDP95145.1"/>
    <property type="molecule type" value="Genomic_DNA"/>
</dbReference>
<dbReference type="AlphaFoldDB" id="A0A3P8J4W8"/>
<keyword evidence="1" id="KW-1133">Transmembrane helix</keyword>
<proteinExistence type="predicted"/>
<dbReference type="OrthoDB" id="10598708at2759"/>
<name>A0A3P8J4W8_9TREM</name>
<keyword evidence="1" id="KW-0472">Membrane</keyword>
<dbReference type="InterPro" id="IPR016024">
    <property type="entry name" value="ARM-type_fold"/>
</dbReference>
<keyword evidence="3" id="KW-1185">Reference proteome</keyword>
<feature type="transmembrane region" description="Helical" evidence="1">
    <location>
        <begin position="258"/>
        <end position="277"/>
    </location>
</feature>